<evidence type="ECO:0000313" key="1">
    <source>
        <dbReference type="EMBL" id="GLI56928.1"/>
    </source>
</evidence>
<evidence type="ECO:0000313" key="2">
    <source>
        <dbReference type="Proteomes" id="UP001144471"/>
    </source>
</evidence>
<dbReference type="InterPro" id="IPR036583">
    <property type="entry name" value="23S_rRNA_IVS_sf"/>
</dbReference>
<proteinExistence type="predicted"/>
<comment type="caution">
    <text evidence="1">The sequence shown here is derived from an EMBL/GenBank/DDBJ whole genome shotgun (WGS) entry which is preliminary data.</text>
</comment>
<dbReference type="PIRSF" id="PIRSF035652">
    <property type="entry name" value="CHP02436"/>
    <property type="match status" value="1"/>
</dbReference>
<evidence type="ECO:0008006" key="3">
    <source>
        <dbReference type="Google" id="ProtNLM"/>
    </source>
</evidence>
<sequence>MKSDNIIEEKTFNLALRIIKLYKYLVQEKKEYIISKQIMRSGTSIGANVAEALEAQSKKDFIAKMSIALKEANETKYWLRLLIASEYIEDRSGKSLKDETIEVIKILTAILKSSRKHEINV</sequence>
<gene>
    <name evidence="1" type="ORF">PM10SUCC1_24420</name>
</gene>
<dbReference type="PANTHER" id="PTHR38471">
    <property type="entry name" value="FOUR HELIX BUNDLE PROTEIN"/>
    <property type="match status" value="1"/>
</dbReference>
<organism evidence="1 2">
    <name type="scientific">Propionigenium maris DSM 9537</name>
    <dbReference type="NCBI Taxonomy" id="1123000"/>
    <lineage>
        <taxon>Bacteria</taxon>
        <taxon>Fusobacteriati</taxon>
        <taxon>Fusobacteriota</taxon>
        <taxon>Fusobacteriia</taxon>
        <taxon>Fusobacteriales</taxon>
        <taxon>Fusobacteriaceae</taxon>
        <taxon>Propionigenium</taxon>
    </lineage>
</organism>
<dbReference type="Gene3D" id="1.20.1440.60">
    <property type="entry name" value="23S rRNA-intervening sequence"/>
    <property type="match status" value="1"/>
</dbReference>
<dbReference type="PANTHER" id="PTHR38471:SF2">
    <property type="entry name" value="FOUR HELIX BUNDLE PROTEIN"/>
    <property type="match status" value="1"/>
</dbReference>
<dbReference type="RefSeq" id="WP_281836332.1">
    <property type="nucleotide sequence ID" value="NZ_BSDY01000011.1"/>
</dbReference>
<dbReference type="Proteomes" id="UP001144471">
    <property type="component" value="Unassembled WGS sequence"/>
</dbReference>
<reference evidence="1" key="1">
    <citation type="submission" date="2022-12" db="EMBL/GenBank/DDBJ databases">
        <title>Reference genome sequencing for broad-spectrum identification of bacterial and archaeal isolates by mass spectrometry.</title>
        <authorList>
            <person name="Sekiguchi Y."/>
            <person name="Tourlousse D.M."/>
        </authorList>
    </citation>
    <scope>NUCLEOTIDE SEQUENCE</scope>
    <source>
        <strain evidence="1">10succ1</strain>
    </source>
</reference>
<dbReference type="EMBL" id="BSDY01000011">
    <property type="protein sequence ID" value="GLI56928.1"/>
    <property type="molecule type" value="Genomic_DNA"/>
</dbReference>
<dbReference type="NCBIfam" id="TIGR02436">
    <property type="entry name" value="four helix bundle protein"/>
    <property type="match status" value="1"/>
</dbReference>
<keyword evidence="2" id="KW-1185">Reference proteome</keyword>
<protein>
    <recommendedName>
        <fullName evidence="3">Four helix bundle protein</fullName>
    </recommendedName>
</protein>
<dbReference type="Pfam" id="PF05635">
    <property type="entry name" value="23S_rRNA_IVP"/>
    <property type="match status" value="1"/>
</dbReference>
<dbReference type="InterPro" id="IPR012657">
    <property type="entry name" value="23S_rRNA-intervening_sequence"/>
</dbReference>
<name>A0A9W6LNT0_9FUSO</name>
<accession>A0A9W6LNT0</accession>
<dbReference type="SUPFAM" id="SSF158446">
    <property type="entry name" value="IVS-encoded protein-like"/>
    <property type="match status" value="1"/>
</dbReference>
<dbReference type="AlphaFoldDB" id="A0A9W6LNT0"/>